<dbReference type="InterPro" id="IPR011032">
    <property type="entry name" value="GroES-like_sf"/>
</dbReference>
<evidence type="ECO:0000256" key="1">
    <source>
        <dbReference type="ARBA" id="ARBA00022857"/>
    </source>
</evidence>
<protein>
    <submittedName>
        <fullName evidence="4">Zinc-binding dehydrogenase</fullName>
    </submittedName>
</protein>
<evidence type="ECO:0000313" key="4">
    <source>
        <dbReference type="EMBL" id="MCM2677555.1"/>
    </source>
</evidence>
<feature type="domain" description="Enoyl reductase (ER)" evidence="3">
    <location>
        <begin position="10"/>
        <end position="320"/>
    </location>
</feature>
<dbReference type="InterPro" id="IPR013154">
    <property type="entry name" value="ADH-like_N"/>
</dbReference>
<proteinExistence type="predicted"/>
<dbReference type="Gene3D" id="3.90.180.10">
    <property type="entry name" value="Medium-chain alcohol dehydrogenases, catalytic domain"/>
    <property type="match status" value="1"/>
</dbReference>
<evidence type="ECO:0000256" key="2">
    <source>
        <dbReference type="ARBA" id="ARBA00023002"/>
    </source>
</evidence>
<comment type="caution">
    <text evidence="4">The sequence shown here is derived from an EMBL/GenBank/DDBJ whole genome shotgun (WGS) entry which is preliminary data.</text>
</comment>
<dbReference type="Pfam" id="PF13602">
    <property type="entry name" value="ADH_zinc_N_2"/>
    <property type="match status" value="1"/>
</dbReference>
<dbReference type="PANTHER" id="PTHR48106:SF13">
    <property type="entry name" value="QUINONE OXIDOREDUCTASE-RELATED"/>
    <property type="match status" value="1"/>
</dbReference>
<dbReference type="InterPro" id="IPR036291">
    <property type="entry name" value="NAD(P)-bd_dom_sf"/>
</dbReference>
<dbReference type="Gene3D" id="3.40.50.720">
    <property type="entry name" value="NAD(P)-binding Rossmann-like Domain"/>
    <property type="match status" value="1"/>
</dbReference>
<dbReference type="InterPro" id="IPR002364">
    <property type="entry name" value="Quin_OxRdtase/zeta-crystal_CS"/>
</dbReference>
<dbReference type="RefSeq" id="WP_251611356.1">
    <property type="nucleotide sequence ID" value="NZ_JAMQJY010000004.1"/>
</dbReference>
<dbReference type="SMART" id="SM00829">
    <property type="entry name" value="PKS_ER"/>
    <property type="match status" value="1"/>
</dbReference>
<evidence type="ECO:0000259" key="3">
    <source>
        <dbReference type="SMART" id="SM00829"/>
    </source>
</evidence>
<organism evidence="4 5">
    <name type="scientific">Alkalicoccobacillus plakortidis</name>
    <dbReference type="NCBI Taxonomy" id="444060"/>
    <lineage>
        <taxon>Bacteria</taxon>
        <taxon>Bacillati</taxon>
        <taxon>Bacillota</taxon>
        <taxon>Bacilli</taxon>
        <taxon>Bacillales</taxon>
        <taxon>Bacillaceae</taxon>
        <taxon>Alkalicoccobacillus</taxon>
    </lineage>
</organism>
<accession>A0ABT0XNS5</accession>
<dbReference type="Pfam" id="PF08240">
    <property type="entry name" value="ADH_N"/>
    <property type="match status" value="1"/>
</dbReference>
<keyword evidence="2" id="KW-0560">Oxidoreductase</keyword>
<dbReference type="PANTHER" id="PTHR48106">
    <property type="entry name" value="QUINONE OXIDOREDUCTASE PIG3-RELATED"/>
    <property type="match status" value="1"/>
</dbReference>
<dbReference type="SUPFAM" id="SSF51735">
    <property type="entry name" value="NAD(P)-binding Rossmann-fold domains"/>
    <property type="match status" value="1"/>
</dbReference>
<dbReference type="EMBL" id="JAMQJY010000004">
    <property type="protein sequence ID" value="MCM2677555.1"/>
    <property type="molecule type" value="Genomic_DNA"/>
</dbReference>
<dbReference type="InterPro" id="IPR020843">
    <property type="entry name" value="ER"/>
</dbReference>
<keyword evidence="5" id="KW-1185">Reference proteome</keyword>
<dbReference type="SUPFAM" id="SSF50129">
    <property type="entry name" value="GroES-like"/>
    <property type="match status" value="1"/>
</dbReference>
<evidence type="ECO:0000313" key="5">
    <source>
        <dbReference type="Proteomes" id="UP001203665"/>
    </source>
</evidence>
<name>A0ABT0XNS5_9BACI</name>
<dbReference type="Proteomes" id="UP001203665">
    <property type="component" value="Unassembled WGS sequence"/>
</dbReference>
<gene>
    <name evidence="4" type="ORF">NDM98_20315</name>
</gene>
<keyword evidence="1" id="KW-0521">NADP</keyword>
<reference evidence="4" key="1">
    <citation type="submission" date="2022-06" db="EMBL/GenBank/DDBJ databases">
        <title>Alkalicoccobacillus porphyridii sp. nov., isolated from a marine red alga, Porphyridium purpureum and reclassification of Shouchella plakortidis and Shouchella gibsonii as Alkalicoccobacillus plakortidis comb. nov. and Alkalicoccobacillus gibsonii comb. nov.</title>
        <authorList>
            <person name="Kim K.H."/>
            <person name="Lee J.K."/>
            <person name="Han D.M."/>
            <person name="Baek J.H."/>
            <person name="Jeon C.O."/>
        </authorList>
    </citation>
    <scope>NUCLEOTIDE SEQUENCE</scope>
    <source>
        <strain evidence="4">DSM 19153</strain>
    </source>
</reference>
<sequence length="327" mass="35835">MKAVIINRYGGPEVLEYTDIPRPEPQADEVLIRVLKTSVNFADLKSRRGKKGKAEFPAILGLDLVGRVEQVGQHVRDVEVGQKVIAFPKHGSYAEYAIANEQLVYAIPDDMDLTCAAASPIVAFLSYKLLKDIGGIQPDHSVLIHSGSGGVGSTAIQLAKHFNAHTIFSTVGDLEKAHVPIVYGADEVYSYQDFSQQILNETNGKGVDLILDSVGGEVTSRSLECLAPYGRLVHFGQSSGEQANVSKDDVHSSCRSFLGYSLGTTRKLRPNQLQDISHKVIQLLHLGLINVHVGHEFLLEDVAEAHRLMEKRQHTGKIILTVHEEES</sequence>
<dbReference type="PROSITE" id="PS01162">
    <property type="entry name" value="QOR_ZETA_CRYSTAL"/>
    <property type="match status" value="1"/>
</dbReference>